<evidence type="ECO:0000313" key="2">
    <source>
        <dbReference type="EMBL" id="KAG5421382.1"/>
    </source>
</evidence>
<dbReference type="GeneID" id="93649101"/>
<evidence type="ECO:0000256" key="1">
    <source>
        <dbReference type="SAM" id="MobiDB-lite"/>
    </source>
</evidence>
<proteinExistence type="predicted"/>
<keyword evidence="3" id="KW-1185">Reference proteome</keyword>
<feature type="compositionally biased region" description="Basic and acidic residues" evidence="1">
    <location>
        <begin position="25"/>
        <end position="35"/>
    </location>
</feature>
<gene>
    <name evidence="2" type="ORF">I9W82_000472</name>
</gene>
<organism evidence="2 3">
    <name type="scientific">Candida metapsilosis</name>
    <dbReference type="NCBI Taxonomy" id="273372"/>
    <lineage>
        <taxon>Eukaryota</taxon>
        <taxon>Fungi</taxon>
        <taxon>Dikarya</taxon>
        <taxon>Ascomycota</taxon>
        <taxon>Saccharomycotina</taxon>
        <taxon>Pichiomycetes</taxon>
        <taxon>Debaryomycetaceae</taxon>
        <taxon>Candida/Lodderomyces clade</taxon>
        <taxon>Candida</taxon>
    </lineage>
</organism>
<feature type="compositionally biased region" description="Low complexity" evidence="1">
    <location>
        <begin position="54"/>
        <end position="69"/>
    </location>
</feature>
<comment type="caution">
    <text evidence="2">The sequence shown here is derived from an EMBL/GenBank/DDBJ whole genome shotgun (WGS) entry which is preliminary data.</text>
</comment>
<dbReference type="RefSeq" id="XP_067550498.1">
    <property type="nucleotide sequence ID" value="XM_067693820.1"/>
</dbReference>
<protein>
    <submittedName>
        <fullName evidence="2">Uncharacterized protein</fullName>
    </submittedName>
</protein>
<evidence type="ECO:0000313" key="3">
    <source>
        <dbReference type="Proteomes" id="UP000669133"/>
    </source>
</evidence>
<dbReference type="AlphaFoldDB" id="A0A8H7ZL75"/>
<dbReference type="EMBL" id="JAEOAQ010000001">
    <property type="protein sequence ID" value="KAG5421382.1"/>
    <property type="molecule type" value="Genomic_DNA"/>
</dbReference>
<name>A0A8H7ZL75_9ASCO</name>
<dbReference type="OrthoDB" id="4023630at2759"/>
<reference evidence="2 3" key="1">
    <citation type="submission" date="2020-12" db="EMBL/GenBank/DDBJ databases">
        <title>Effect of drift, selection, and recombination on the evolution of hybrid genomes in Candida yeast pathogens.</title>
        <authorList>
            <person name="Mixao V."/>
            <person name="Ksiezopolska E."/>
            <person name="Saus E."/>
            <person name="Boekhout T."/>
            <person name="Gacser A."/>
            <person name="Gabaldon T."/>
        </authorList>
    </citation>
    <scope>NUCLEOTIDE SEQUENCE [LARGE SCALE GENOMIC DNA]</scope>
    <source>
        <strain evidence="2 3">BP57</strain>
    </source>
</reference>
<dbReference type="Proteomes" id="UP000669133">
    <property type="component" value="Unassembled WGS sequence"/>
</dbReference>
<accession>A0A8H7ZL75</accession>
<sequence length="129" mass="13947">MTTSEYSSKEPPQYTQQDSGSARVGDLHRNHHQQESEDQQLPAYTQRPNEVHPSSSASSISDQESDIISNYPENRVKRNECSVCCQDLFCGGCFGCCTGSANMTSTDRNLMGTLMVALCCGAGVEAGVS</sequence>
<feature type="region of interest" description="Disordered" evidence="1">
    <location>
        <begin position="1"/>
        <end position="71"/>
    </location>
</feature>